<keyword evidence="1" id="KW-0472">Membrane</keyword>
<protein>
    <submittedName>
        <fullName evidence="2">DUF5058 family protein</fullName>
    </submittedName>
</protein>
<dbReference type="EMBL" id="CP132968">
    <property type="protein sequence ID" value="WMD15470.1"/>
    <property type="molecule type" value="Genomic_DNA"/>
</dbReference>
<evidence type="ECO:0000313" key="3">
    <source>
        <dbReference type="Proteomes" id="UP001243496"/>
    </source>
</evidence>
<dbReference type="RefSeq" id="WP_212384998.1">
    <property type="nucleotide sequence ID" value="NZ_CP132968.1"/>
</dbReference>
<feature type="transmembrane region" description="Helical" evidence="1">
    <location>
        <begin position="160"/>
        <end position="180"/>
    </location>
</feature>
<accession>A0AAQ3JDY9</accession>
<dbReference type="PROSITE" id="PS51257">
    <property type="entry name" value="PROKAR_LIPOPROTEIN"/>
    <property type="match status" value="1"/>
</dbReference>
<evidence type="ECO:0000256" key="1">
    <source>
        <dbReference type="SAM" id="Phobius"/>
    </source>
</evidence>
<reference evidence="2" key="1">
    <citation type="submission" date="2023-08" db="EMBL/GenBank/DDBJ databases">
        <title>Complete Genome Sequences of butyrate producing Anaerostipes hadrus strains BA1 and GIF7 isolated from the terminal ileum of a healthy lean male.</title>
        <authorList>
            <person name="Low A."/>
            <person name="Sheludchenko M."/>
            <person name="Cheng H.E."/>
            <person name="Koh X.Q."/>
            <person name="Lee J."/>
        </authorList>
    </citation>
    <scope>NUCLEOTIDE SEQUENCE</scope>
    <source>
        <strain evidence="2">BA1</strain>
    </source>
</reference>
<gene>
    <name evidence="2" type="ORF">RBI15_08750</name>
</gene>
<feature type="transmembrane region" description="Helical" evidence="1">
    <location>
        <begin position="227"/>
        <end position="246"/>
    </location>
</feature>
<keyword evidence="1" id="KW-0812">Transmembrane</keyword>
<dbReference type="Pfam" id="PF16481">
    <property type="entry name" value="DUF5058"/>
    <property type="match status" value="1"/>
</dbReference>
<feature type="transmembrane region" description="Helical" evidence="1">
    <location>
        <begin position="56"/>
        <end position="83"/>
    </location>
</feature>
<feature type="transmembrane region" description="Helical" evidence="1">
    <location>
        <begin position="200"/>
        <end position="220"/>
    </location>
</feature>
<keyword evidence="1" id="KW-1133">Transmembrane helix</keyword>
<feature type="transmembrane region" description="Helical" evidence="1">
    <location>
        <begin position="119"/>
        <end position="140"/>
    </location>
</feature>
<dbReference type="InterPro" id="IPR032479">
    <property type="entry name" value="DUF5058"/>
</dbReference>
<proteinExistence type="predicted"/>
<dbReference type="AlphaFoldDB" id="A0AAQ3JDY9"/>
<feature type="transmembrane region" description="Helical" evidence="1">
    <location>
        <begin position="12"/>
        <end position="35"/>
    </location>
</feature>
<evidence type="ECO:0000313" key="2">
    <source>
        <dbReference type="EMBL" id="WMD15470.1"/>
    </source>
</evidence>
<sequence>MDAMKIANSIPMWLACSLPVAFVILQAVLFARGAYKSGKKLGLNDKQMKKAMKSSAVTSIGPSIVVLSAMLSLLVSVGGPIGWMRLSMIGSVMFESIAAGLGTSAVGVQLGTDTLTPEALGMAVWTMILCSIGWALFATFSANKMDKIEKKVSRGNTGTLTMIASCAIIGVFSAMCASHLSKPFYSMMMKADQITMSGAWKNALACVLGAVIMFVLTKVANKKEIGWLKEWSLTITILGAMIITALV</sequence>
<organism evidence="2 3">
    <name type="scientific">Anaerostipes hadrus</name>
    <dbReference type="NCBI Taxonomy" id="649756"/>
    <lineage>
        <taxon>Bacteria</taxon>
        <taxon>Bacillati</taxon>
        <taxon>Bacillota</taxon>
        <taxon>Clostridia</taxon>
        <taxon>Lachnospirales</taxon>
        <taxon>Lachnospiraceae</taxon>
        <taxon>Anaerostipes</taxon>
    </lineage>
</organism>
<dbReference type="GeneID" id="92741475"/>
<dbReference type="Proteomes" id="UP001243496">
    <property type="component" value="Chromosome"/>
</dbReference>
<name>A0AAQ3JDY9_ANAHA</name>